<protein>
    <submittedName>
        <fullName evidence="1">Uncharacterized protein</fullName>
    </submittedName>
</protein>
<name>A0A022VW87_TRIRU</name>
<proteinExistence type="predicted"/>
<evidence type="ECO:0000313" key="1">
    <source>
        <dbReference type="EMBL" id="EZF50360.1"/>
    </source>
</evidence>
<reference evidence="1" key="1">
    <citation type="submission" date="2014-02" db="EMBL/GenBank/DDBJ databases">
        <title>The Genome Sequence of Trichophyton rubrum (morphotype fischeri) CBS 288.86.</title>
        <authorList>
            <consortium name="The Broad Institute Genomics Platform"/>
            <person name="Cuomo C.A."/>
            <person name="White T.C."/>
            <person name="Graser Y."/>
            <person name="Martinez-Rossi N."/>
            <person name="Heitman J."/>
            <person name="Young S.K."/>
            <person name="Zeng Q."/>
            <person name="Gargeya S."/>
            <person name="Abouelleil A."/>
            <person name="Alvarado L."/>
            <person name="Chapman S.B."/>
            <person name="Gainer-Dewar J."/>
            <person name="Goldberg J."/>
            <person name="Griggs A."/>
            <person name="Gujja S."/>
            <person name="Hansen M."/>
            <person name="Howarth C."/>
            <person name="Imamovic A."/>
            <person name="Larimer J."/>
            <person name="Martinez D."/>
            <person name="Murphy C."/>
            <person name="Pearson M.D."/>
            <person name="Persinoti G."/>
            <person name="Poon T."/>
            <person name="Priest M."/>
            <person name="Roberts A.D."/>
            <person name="Saif S."/>
            <person name="Shea T.D."/>
            <person name="Sykes S.N."/>
            <person name="Wortman J."/>
            <person name="Nusbaum C."/>
            <person name="Birren B."/>
        </authorList>
    </citation>
    <scope>NUCLEOTIDE SEQUENCE [LARGE SCALE GENOMIC DNA]</scope>
    <source>
        <strain evidence="1">CBS 288.86</strain>
    </source>
</reference>
<organism evidence="1">
    <name type="scientific">Trichophyton rubrum CBS 288.86</name>
    <dbReference type="NCBI Taxonomy" id="1215330"/>
    <lineage>
        <taxon>Eukaryota</taxon>
        <taxon>Fungi</taxon>
        <taxon>Dikarya</taxon>
        <taxon>Ascomycota</taxon>
        <taxon>Pezizomycotina</taxon>
        <taxon>Eurotiomycetes</taxon>
        <taxon>Eurotiomycetidae</taxon>
        <taxon>Onygenales</taxon>
        <taxon>Arthrodermataceae</taxon>
        <taxon>Trichophyton</taxon>
    </lineage>
</organism>
<sequence>MRCSQSTMVNPLSRPFDILNDTVQGAELMPLPWMPCTTAHFQPSRCLPHLELSLLVRNVLRNDSVYLLRLYCSPVPRSAGQISRGSHYHWYCSKQVKARLLAYVLLIYSTHLVLDCQGG</sequence>
<dbReference type="EMBL" id="KK207888">
    <property type="protein sequence ID" value="EZF50360.1"/>
    <property type="molecule type" value="Genomic_DNA"/>
</dbReference>
<dbReference type="AlphaFoldDB" id="A0A022VW87"/>
<dbReference type="Proteomes" id="UP000023758">
    <property type="component" value="Unassembled WGS sequence"/>
</dbReference>
<accession>A0A022VW87</accession>
<gene>
    <name evidence="1" type="ORF">H103_06180</name>
</gene>
<dbReference type="HOGENOM" id="CLU_2063158_0_0_1"/>